<dbReference type="InterPro" id="IPR033490">
    <property type="entry name" value="LRP130"/>
</dbReference>
<feature type="region of interest" description="Disordered" evidence="1">
    <location>
        <begin position="573"/>
        <end position="601"/>
    </location>
</feature>
<dbReference type="Proteomes" id="UP000887565">
    <property type="component" value="Unplaced"/>
</dbReference>
<sequence length="601" mass="67929">MALNPILLMEKSEKEHIRNEILSVTTLHNSLGEKIPSGKIASSFFLYKLKTRDSAMVKELLSSYSHQILPFLASYTHEYLIKYAQATGDAETVAEILSQRQTSAKDLVGCTKQTVEKVRPYVERKGLEYIDKLEKLVEFGQRIHLKVTANNAANVIDIPDDIMAMDETALSDYVKSSNYSTLNQHFQTLIRNQKVDELCRLHSTMESLNKYSVPSLYISAMNLMLKANKLNEAVHLFTLIMKTKNPDFTMATQHLLNFFIFLAEHKHFTDLLKCLELLLANTPTTTTSTMTSQSPSSQQTTDFVGNGGFQFSSQLKEHLLEGLIEKIFNYVPNDESTKERSDIFDALCKYKDFNVSYFHLNFAFDRLLSNDQTDVAMRVFDIIYKNTNKMVKPMRLMQALARKDNVADLQKVYDCMVASMGDNRATIKLAISLAVVGRMKDAMRVLSAPNIRFSGESMVREGIICFEHKDAQSLSCLLELTRGKTVYAREKLYLMLLNLYRQQKDYSAALNVWTTMQDENFITSKPILDLISEILKENNQEVPFEAAEEKLETTVAPKFSAATSSLMSKLLANSEKSSSSAPQSNDNSKDVNVDASASIAQ</sequence>
<name>A0A915HMG5_ROMCU</name>
<dbReference type="GO" id="GO:0005634">
    <property type="term" value="C:nucleus"/>
    <property type="evidence" value="ECO:0007669"/>
    <property type="project" value="TreeGrafter"/>
</dbReference>
<dbReference type="WBParaSite" id="nRc.2.0.1.t02711-RA">
    <property type="protein sequence ID" value="nRc.2.0.1.t02711-RA"/>
    <property type="gene ID" value="nRc.2.0.1.g02711"/>
</dbReference>
<proteinExistence type="predicted"/>
<evidence type="ECO:0000313" key="2">
    <source>
        <dbReference type="Proteomes" id="UP000887565"/>
    </source>
</evidence>
<dbReference type="GO" id="GO:0005739">
    <property type="term" value="C:mitochondrion"/>
    <property type="evidence" value="ECO:0007669"/>
    <property type="project" value="TreeGrafter"/>
</dbReference>
<dbReference type="AlphaFoldDB" id="A0A915HMG5"/>
<evidence type="ECO:0000256" key="1">
    <source>
        <dbReference type="SAM" id="MobiDB-lite"/>
    </source>
</evidence>
<dbReference type="PANTHER" id="PTHR46669:SF1">
    <property type="entry name" value="LEUCINE-RICH PPR MOTIF-CONTAINING PROTEIN, MITOCHONDRIAL"/>
    <property type="match status" value="1"/>
</dbReference>
<dbReference type="PANTHER" id="PTHR46669">
    <property type="entry name" value="LEUCINE-RICH PPR MOTIF-CONTAINING PROTEIN, MITOCHONDRIAL"/>
    <property type="match status" value="1"/>
</dbReference>
<dbReference type="GO" id="GO:0003730">
    <property type="term" value="F:mRNA 3'-UTR binding"/>
    <property type="evidence" value="ECO:0007669"/>
    <property type="project" value="TreeGrafter"/>
</dbReference>
<keyword evidence="2" id="KW-1185">Reference proteome</keyword>
<dbReference type="GO" id="GO:0070129">
    <property type="term" value="P:regulation of mitochondrial translation"/>
    <property type="evidence" value="ECO:0007669"/>
    <property type="project" value="TreeGrafter"/>
</dbReference>
<reference evidence="3" key="1">
    <citation type="submission" date="2022-11" db="UniProtKB">
        <authorList>
            <consortium name="WormBaseParasite"/>
        </authorList>
    </citation>
    <scope>IDENTIFICATION</scope>
</reference>
<evidence type="ECO:0000313" key="3">
    <source>
        <dbReference type="WBParaSite" id="nRc.2.0.1.t02711-RA"/>
    </source>
</evidence>
<accession>A0A915HMG5</accession>
<protein>
    <submittedName>
        <fullName evidence="3">Uncharacterized protein</fullName>
    </submittedName>
</protein>
<organism evidence="2 3">
    <name type="scientific">Romanomermis culicivorax</name>
    <name type="common">Nematode worm</name>
    <dbReference type="NCBI Taxonomy" id="13658"/>
    <lineage>
        <taxon>Eukaryota</taxon>
        <taxon>Metazoa</taxon>
        <taxon>Ecdysozoa</taxon>
        <taxon>Nematoda</taxon>
        <taxon>Enoplea</taxon>
        <taxon>Dorylaimia</taxon>
        <taxon>Mermithida</taxon>
        <taxon>Mermithoidea</taxon>
        <taxon>Mermithidae</taxon>
        <taxon>Romanomermis</taxon>
    </lineage>
</organism>
<feature type="compositionally biased region" description="Low complexity" evidence="1">
    <location>
        <begin position="577"/>
        <end position="586"/>
    </location>
</feature>